<feature type="domain" description="RWD" evidence="14">
    <location>
        <begin position="35"/>
        <end position="138"/>
    </location>
</feature>
<dbReference type="GO" id="GO:0005524">
    <property type="term" value="F:ATP binding"/>
    <property type="evidence" value="ECO:0007669"/>
    <property type="project" value="UniProtKB-UniRule"/>
</dbReference>
<dbReference type="Gene3D" id="3.30.930.10">
    <property type="entry name" value="Bira Bifunctional Protein, Domain 2"/>
    <property type="match status" value="1"/>
</dbReference>
<feature type="region of interest" description="Disordered" evidence="12">
    <location>
        <begin position="632"/>
        <end position="654"/>
    </location>
</feature>
<dbReference type="PROSITE" id="PS50011">
    <property type="entry name" value="PROTEIN_KINASE_DOM"/>
    <property type="match status" value="1"/>
</dbReference>
<dbReference type="SUPFAM" id="SSF56112">
    <property type="entry name" value="Protein kinase-like (PK-like)"/>
    <property type="match status" value="1"/>
</dbReference>
<dbReference type="Gene3D" id="3.30.200.20">
    <property type="entry name" value="Phosphorylase Kinase, domain 1"/>
    <property type="match status" value="1"/>
</dbReference>
<evidence type="ECO:0000256" key="7">
    <source>
        <dbReference type="ARBA" id="ARBA00023193"/>
    </source>
</evidence>
<keyword evidence="2" id="KW-0723">Serine/threonine-protein kinase</keyword>
<dbReference type="GO" id="GO:0017148">
    <property type="term" value="P:negative regulation of translation"/>
    <property type="evidence" value="ECO:0007669"/>
    <property type="project" value="UniProtKB-KW"/>
</dbReference>
<evidence type="ECO:0000313" key="16">
    <source>
        <dbReference type="Proteomes" id="UP001230188"/>
    </source>
</evidence>
<evidence type="ECO:0000256" key="5">
    <source>
        <dbReference type="ARBA" id="ARBA00022777"/>
    </source>
</evidence>
<dbReference type="SUPFAM" id="SSF54495">
    <property type="entry name" value="UBC-like"/>
    <property type="match status" value="1"/>
</dbReference>
<dbReference type="InterPro" id="IPR017441">
    <property type="entry name" value="Protein_kinase_ATP_BS"/>
</dbReference>
<evidence type="ECO:0000256" key="8">
    <source>
        <dbReference type="ARBA" id="ARBA00037982"/>
    </source>
</evidence>
<dbReference type="PANTHER" id="PTHR11042:SF136">
    <property type="entry name" value="EIF-2-ALPHA KINASE GCN2"/>
    <property type="match status" value="1"/>
</dbReference>
<sequence length="1193" mass="129761">MFAALEENEDEDEDEAASSSSTTVSQKERGERRREEVEALLAIYGESCWEDGETIFLRVSPRQWSASAAAPTVELEARRDEGYPDKRALGPIEIRGARVPGKKLAALRAELRARARELVGEVAVHELAILACEALEALETAALSLNERMLERERQERELDARRDAREERERAVRADEGARLAAAALESEARRHGPLEVGGAASEESSDDDLERTTSKNKKKSRYASDFRELGILGRGAFGEVAKCKNRLDRRIYAIKKVRLDEGASRREARRQLREVEALATVENPRLVRYFQAWVEDDDNRASSSDDETDSSSSERSSSSSSLVFTLYIQMEFCPRTLRELIDSRALVGRPDDAWRLVRQIIEALAYLHFSCGIVHRDLKPANVFVDASANVKVGDLGLATVASRVEPAAPEEDELVGGSGSITRGVGTALYRAPEVMAATTYDRAADMYSLGVIVYEIMHAPFETGMERIERLEALRRGRPTFDEVVDRNARALASRLVAENPSARPTAVGLLEGRETDLLPASADTIDGDAALLSRAKATIRNPHSRSRATLVRAIFDAETTQLSEYYSYCRPGKPTTTNHRRLRSLSVDEGGLLLEAVPRLRAVADVERRLRDIFERHGAVPLAAPVLRPRPPRRAEGETTTTNTTTPGFYELVDPRGTVVVLPSELTTAFARRVAAEPIRQEGVFRRYEIGRVFDRGEKGPRERPAAAFDVACLGPRATRTLEAECLALAASLAPPLKGVVHAGHADLAALATLRLDADFEARCARAAARDDPLEALDALATALSKIRRGDDDDARERAVRKVRAAIRDLSALLGAARDSAGLRWQGPKAAADRRAVVVDLASRPGLEPFGEVGPFFYVLSDEEDHYLCAGGRYDATVARHVVPKDRPDVQTRAVGLRVDTDTLRSCGWSGGGGGGVIHLDPPTPPRGGGGVEGPALVYSPDRTDSGDCSALRVAAMLRGQGLRAFHLPLAPATTYGVGRKKKSGDDAAICAAARGAAWVVALDAADRATVVNASAGYLPTSPRREVSISSLASALGGGGKPLDSPRSFRVVRCVDSRQHRKSKNIDRNVAAALELVLGSPVELDDRGTRTCVAVDAPLVSARRVATAFLESDLRAAREAAARERNRFLRIFADELADAFFLGGNNHRLVVYVYSVHDDAIDLVALPRKLAHSDAHASSPDGVSTYTQ</sequence>
<dbReference type="PANTHER" id="PTHR11042">
    <property type="entry name" value="EUKARYOTIC TRANSLATION INITIATION FACTOR 2-ALPHA KINASE EIF2-ALPHA KINASE -RELATED"/>
    <property type="match status" value="1"/>
</dbReference>
<dbReference type="PROSITE" id="PS00108">
    <property type="entry name" value="PROTEIN_KINASE_ST"/>
    <property type="match status" value="1"/>
</dbReference>
<keyword evidence="6 11" id="KW-0067">ATP-binding</keyword>
<keyword evidence="7" id="KW-0652">Protein synthesis inhibitor</keyword>
<dbReference type="Gene3D" id="3.10.110.10">
    <property type="entry name" value="Ubiquitin Conjugating Enzyme"/>
    <property type="match status" value="1"/>
</dbReference>
<feature type="region of interest" description="Disordered" evidence="12">
    <location>
        <begin position="1"/>
        <end position="34"/>
    </location>
</feature>
<keyword evidence="5" id="KW-0418">Kinase</keyword>
<feature type="domain" description="Protein kinase" evidence="13">
    <location>
        <begin position="228"/>
        <end position="523"/>
    </location>
</feature>
<feature type="region of interest" description="Disordered" evidence="12">
    <location>
        <begin position="191"/>
        <end position="222"/>
    </location>
</feature>
<dbReference type="SUPFAM" id="SSF55681">
    <property type="entry name" value="Class II aaRS and biotin synthetases"/>
    <property type="match status" value="1"/>
</dbReference>
<gene>
    <name evidence="15" type="ORF">CTAYLR_002239</name>
</gene>
<dbReference type="Proteomes" id="UP001230188">
    <property type="component" value="Unassembled WGS sequence"/>
</dbReference>
<dbReference type="GO" id="GO:0005829">
    <property type="term" value="C:cytosol"/>
    <property type="evidence" value="ECO:0007669"/>
    <property type="project" value="TreeGrafter"/>
</dbReference>
<dbReference type="AlphaFoldDB" id="A0AAD7UPK8"/>
<dbReference type="InterPro" id="IPR045864">
    <property type="entry name" value="aa-tRNA-synth_II/BPL/LPL"/>
</dbReference>
<evidence type="ECO:0000256" key="1">
    <source>
        <dbReference type="ARBA" id="ARBA00012513"/>
    </source>
</evidence>
<feature type="compositionally biased region" description="Acidic residues" evidence="12">
    <location>
        <begin position="1"/>
        <end position="16"/>
    </location>
</feature>
<evidence type="ECO:0000256" key="3">
    <source>
        <dbReference type="ARBA" id="ARBA00022679"/>
    </source>
</evidence>
<reference evidence="15" key="1">
    <citation type="submission" date="2023-01" db="EMBL/GenBank/DDBJ databases">
        <title>Metagenome sequencing of chrysophaentin producing Chrysophaeum taylorii.</title>
        <authorList>
            <person name="Davison J."/>
            <person name="Bewley C."/>
        </authorList>
    </citation>
    <scope>NUCLEOTIDE SEQUENCE</scope>
    <source>
        <strain evidence="15">NIES-1699</strain>
    </source>
</reference>
<dbReference type="GO" id="GO:0005634">
    <property type="term" value="C:nucleus"/>
    <property type="evidence" value="ECO:0007669"/>
    <property type="project" value="TreeGrafter"/>
</dbReference>
<dbReference type="InterPro" id="IPR011009">
    <property type="entry name" value="Kinase-like_dom_sf"/>
</dbReference>
<organism evidence="15 16">
    <name type="scientific">Chrysophaeum taylorii</name>
    <dbReference type="NCBI Taxonomy" id="2483200"/>
    <lineage>
        <taxon>Eukaryota</taxon>
        <taxon>Sar</taxon>
        <taxon>Stramenopiles</taxon>
        <taxon>Ochrophyta</taxon>
        <taxon>Pelagophyceae</taxon>
        <taxon>Pelagomonadales</taxon>
        <taxon>Pelagomonadaceae</taxon>
        <taxon>Chrysophaeum</taxon>
    </lineage>
</organism>
<dbReference type="Gene3D" id="1.10.510.10">
    <property type="entry name" value="Transferase(Phosphotransferase) domain 1"/>
    <property type="match status" value="1"/>
</dbReference>
<keyword evidence="4 11" id="KW-0547">Nucleotide-binding</keyword>
<dbReference type="PROSITE" id="PS50908">
    <property type="entry name" value="RWD"/>
    <property type="match status" value="1"/>
</dbReference>
<protein>
    <recommendedName>
        <fullName evidence="1">non-specific serine/threonine protein kinase</fullName>
        <ecNumber evidence="1">2.7.11.1</ecNumber>
    </recommendedName>
</protein>
<dbReference type="InterPro" id="IPR008271">
    <property type="entry name" value="Ser/Thr_kinase_AS"/>
</dbReference>
<evidence type="ECO:0000256" key="4">
    <source>
        <dbReference type="ARBA" id="ARBA00022741"/>
    </source>
</evidence>
<evidence type="ECO:0000259" key="14">
    <source>
        <dbReference type="PROSITE" id="PS50908"/>
    </source>
</evidence>
<dbReference type="InterPro" id="IPR006575">
    <property type="entry name" value="RWD_dom"/>
</dbReference>
<comment type="similarity">
    <text evidence="8">Belongs to the protein kinase superfamily. Ser/Thr protein kinase family. GCN2 subfamily.</text>
</comment>
<evidence type="ECO:0000256" key="6">
    <source>
        <dbReference type="ARBA" id="ARBA00022840"/>
    </source>
</evidence>
<keyword evidence="3" id="KW-0808">Transferase</keyword>
<dbReference type="SMART" id="SM00220">
    <property type="entry name" value="S_TKc"/>
    <property type="match status" value="1"/>
</dbReference>
<comment type="caution">
    <text evidence="15">The sequence shown here is derived from an EMBL/GenBank/DDBJ whole genome shotgun (WGS) entry which is preliminary data.</text>
</comment>
<dbReference type="InterPro" id="IPR016135">
    <property type="entry name" value="UBQ-conjugating_enzyme/RWD"/>
</dbReference>
<keyword evidence="16" id="KW-1185">Reference proteome</keyword>
<dbReference type="EC" id="2.7.11.1" evidence="1"/>
<accession>A0AAD7UPK8</accession>
<feature type="region of interest" description="Disordered" evidence="12">
    <location>
        <begin position="153"/>
        <end position="174"/>
    </location>
</feature>
<dbReference type="Pfam" id="PF00069">
    <property type="entry name" value="Pkinase"/>
    <property type="match status" value="1"/>
</dbReference>
<evidence type="ECO:0000256" key="11">
    <source>
        <dbReference type="PROSITE-ProRule" id="PRU10141"/>
    </source>
</evidence>
<dbReference type="EMBL" id="JAQMWT010000029">
    <property type="protein sequence ID" value="KAJ8613345.1"/>
    <property type="molecule type" value="Genomic_DNA"/>
</dbReference>
<dbReference type="InterPro" id="IPR000719">
    <property type="entry name" value="Prot_kinase_dom"/>
</dbReference>
<proteinExistence type="inferred from homology"/>
<evidence type="ECO:0000256" key="10">
    <source>
        <dbReference type="ARBA" id="ARBA00048679"/>
    </source>
</evidence>
<evidence type="ECO:0000313" key="15">
    <source>
        <dbReference type="EMBL" id="KAJ8613345.1"/>
    </source>
</evidence>
<evidence type="ECO:0000259" key="13">
    <source>
        <dbReference type="PROSITE" id="PS50011"/>
    </source>
</evidence>
<comment type="catalytic activity">
    <reaction evidence="10">
        <text>L-seryl-[protein] + ATP = O-phospho-L-seryl-[protein] + ADP + H(+)</text>
        <dbReference type="Rhea" id="RHEA:17989"/>
        <dbReference type="Rhea" id="RHEA-COMP:9863"/>
        <dbReference type="Rhea" id="RHEA-COMP:11604"/>
        <dbReference type="ChEBI" id="CHEBI:15378"/>
        <dbReference type="ChEBI" id="CHEBI:29999"/>
        <dbReference type="ChEBI" id="CHEBI:30616"/>
        <dbReference type="ChEBI" id="CHEBI:83421"/>
        <dbReference type="ChEBI" id="CHEBI:456216"/>
        <dbReference type="EC" id="2.7.11.1"/>
    </reaction>
</comment>
<dbReference type="InterPro" id="IPR050339">
    <property type="entry name" value="CC_SR_Kinase"/>
</dbReference>
<evidence type="ECO:0000256" key="9">
    <source>
        <dbReference type="ARBA" id="ARBA00047899"/>
    </source>
</evidence>
<dbReference type="PROSITE" id="PS00107">
    <property type="entry name" value="PROTEIN_KINASE_ATP"/>
    <property type="match status" value="1"/>
</dbReference>
<evidence type="ECO:0000256" key="12">
    <source>
        <dbReference type="SAM" id="MobiDB-lite"/>
    </source>
</evidence>
<feature type="binding site" evidence="11">
    <location>
        <position position="258"/>
    </location>
    <ligand>
        <name>ATP</name>
        <dbReference type="ChEBI" id="CHEBI:30616"/>
    </ligand>
</feature>
<name>A0AAD7UPK8_9STRA</name>
<comment type="catalytic activity">
    <reaction evidence="9">
        <text>L-threonyl-[protein] + ATP = O-phospho-L-threonyl-[protein] + ADP + H(+)</text>
        <dbReference type="Rhea" id="RHEA:46608"/>
        <dbReference type="Rhea" id="RHEA-COMP:11060"/>
        <dbReference type="Rhea" id="RHEA-COMP:11605"/>
        <dbReference type="ChEBI" id="CHEBI:15378"/>
        <dbReference type="ChEBI" id="CHEBI:30013"/>
        <dbReference type="ChEBI" id="CHEBI:30616"/>
        <dbReference type="ChEBI" id="CHEBI:61977"/>
        <dbReference type="ChEBI" id="CHEBI:456216"/>
        <dbReference type="EC" id="2.7.11.1"/>
    </reaction>
</comment>
<dbReference type="GO" id="GO:0004694">
    <property type="term" value="F:eukaryotic translation initiation factor 2alpha kinase activity"/>
    <property type="evidence" value="ECO:0007669"/>
    <property type="project" value="TreeGrafter"/>
</dbReference>
<evidence type="ECO:0000256" key="2">
    <source>
        <dbReference type="ARBA" id="ARBA00022527"/>
    </source>
</evidence>